<feature type="compositionally biased region" description="Polar residues" evidence="5">
    <location>
        <begin position="92"/>
        <end position="104"/>
    </location>
</feature>
<protein>
    <recommendedName>
        <fullName evidence="10">Bromo domain-containing protein</fullName>
    </recommendedName>
</protein>
<proteinExistence type="predicted"/>
<dbReference type="InterPro" id="IPR038336">
    <property type="entry name" value="NET_sf"/>
</dbReference>
<dbReference type="PROSITE" id="PS00633">
    <property type="entry name" value="BROMODOMAIN_1"/>
    <property type="match status" value="1"/>
</dbReference>
<dbReference type="InterPro" id="IPR001487">
    <property type="entry name" value="Bromodomain"/>
</dbReference>
<dbReference type="VEuPathDB" id="AmoebaDB:NfTy_023540"/>
<dbReference type="Gene3D" id="1.20.920.10">
    <property type="entry name" value="Bromodomain-like"/>
    <property type="match status" value="1"/>
</dbReference>
<evidence type="ECO:0000313" key="9">
    <source>
        <dbReference type="Proteomes" id="UP000444721"/>
    </source>
</evidence>
<keyword evidence="2 4" id="KW-0103">Bromodomain</keyword>
<feature type="compositionally biased region" description="Low complexity" evidence="5">
    <location>
        <begin position="308"/>
        <end position="359"/>
    </location>
</feature>
<gene>
    <name evidence="8" type="ORF">FDP41_012040</name>
</gene>
<accession>A0A6A5CA82</accession>
<dbReference type="Pfam" id="PF00439">
    <property type="entry name" value="Bromodomain"/>
    <property type="match status" value="1"/>
</dbReference>
<keyword evidence="1" id="KW-0805">Transcription regulation</keyword>
<feature type="compositionally biased region" description="Low complexity" evidence="5">
    <location>
        <begin position="105"/>
        <end position="116"/>
    </location>
</feature>
<dbReference type="PRINTS" id="PR00503">
    <property type="entry name" value="BROMODOMAIN"/>
</dbReference>
<feature type="compositionally biased region" description="Basic residues" evidence="5">
    <location>
        <begin position="297"/>
        <end position="306"/>
    </location>
</feature>
<organism evidence="8 9">
    <name type="scientific">Naegleria fowleri</name>
    <name type="common">Brain eating amoeba</name>
    <dbReference type="NCBI Taxonomy" id="5763"/>
    <lineage>
        <taxon>Eukaryota</taxon>
        <taxon>Discoba</taxon>
        <taxon>Heterolobosea</taxon>
        <taxon>Tetramitia</taxon>
        <taxon>Eutetramitia</taxon>
        <taxon>Vahlkampfiidae</taxon>
        <taxon>Naegleria</taxon>
    </lineage>
</organism>
<dbReference type="EMBL" id="VFQX01000012">
    <property type="protein sequence ID" value="KAF0982179.1"/>
    <property type="molecule type" value="Genomic_DNA"/>
</dbReference>
<dbReference type="PROSITE" id="PS51525">
    <property type="entry name" value="NET"/>
    <property type="match status" value="1"/>
</dbReference>
<feature type="compositionally biased region" description="Basic residues" evidence="5">
    <location>
        <begin position="453"/>
        <end position="485"/>
    </location>
</feature>
<reference evidence="8 9" key="1">
    <citation type="journal article" date="2019" name="Sci. Rep.">
        <title>Nanopore sequencing improves the draft genome of the human pathogenic amoeba Naegleria fowleri.</title>
        <authorList>
            <person name="Liechti N."/>
            <person name="Schurch N."/>
            <person name="Bruggmann R."/>
            <person name="Wittwer M."/>
        </authorList>
    </citation>
    <scope>NUCLEOTIDE SEQUENCE [LARGE SCALE GENOMIC DNA]</scope>
    <source>
        <strain evidence="8 9">ATCC 30894</strain>
    </source>
</reference>
<evidence type="ECO:0000256" key="3">
    <source>
        <dbReference type="ARBA" id="ARBA00023163"/>
    </source>
</evidence>
<dbReference type="OrthoDB" id="21449at2759"/>
<comment type="caution">
    <text evidence="8">The sequence shown here is derived from an EMBL/GenBank/DDBJ whole genome shotgun (WGS) entry which is preliminary data.</text>
</comment>
<dbReference type="Proteomes" id="UP000444721">
    <property type="component" value="Unassembled WGS sequence"/>
</dbReference>
<name>A0A6A5CA82_NAEFO</name>
<feature type="compositionally biased region" description="Polar residues" evidence="5">
    <location>
        <begin position="283"/>
        <end position="296"/>
    </location>
</feature>
<dbReference type="PANTHER" id="PTHR45926">
    <property type="entry name" value="OSJNBA0053K19.4 PROTEIN"/>
    <property type="match status" value="1"/>
</dbReference>
<feature type="domain" description="NET" evidence="7">
    <location>
        <begin position="372"/>
        <end position="455"/>
    </location>
</feature>
<evidence type="ECO:0000256" key="5">
    <source>
        <dbReference type="SAM" id="MobiDB-lite"/>
    </source>
</evidence>
<dbReference type="AlphaFoldDB" id="A0A6A5CA82"/>
<feature type="region of interest" description="Disordered" evidence="5">
    <location>
        <begin position="1"/>
        <end position="57"/>
    </location>
</feature>
<dbReference type="Gene3D" id="1.20.1270.220">
    <property type="match status" value="1"/>
</dbReference>
<keyword evidence="9" id="KW-1185">Reference proteome</keyword>
<feature type="domain" description="Bromo" evidence="6">
    <location>
        <begin position="179"/>
        <end position="251"/>
    </location>
</feature>
<feature type="compositionally biased region" description="Basic and acidic residues" evidence="5">
    <location>
        <begin position="376"/>
        <end position="390"/>
    </location>
</feature>
<dbReference type="InterPro" id="IPR036427">
    <property type="entry name" value="Bromodomain-like_sf"/>
</dbReference>
<sequence length="485" mass="53249">MTTMPASTGATEETPHTSTTTTTPAADPPSTNNNAVQQISPPPPTKKKALLERLKQQVGDIDTKLEAINTQQGSSSSSLTHTPLSANASLQYPSSQQTSTNINVATSTPSSKASSSNGKRFVNTTSGAALPSTPEPNTPTRSKRTRRPNKFNQLINGEELPTLPEHIQRKLAKLIVMVRRVKWAWPFNQPVDPVQLNIPDYFNIIKNPMDLGTVERKVLNNEYMDVYQFLDDVRLIWSNCYTYNPLDSDVCRMAKDVEKFFNEKYEKLIGQVGVDTPLEIPTQSIGLEETTPSSTVKKGRGRKKKSLTTTSATATTSTPSAVPSSTAATTTMTTTSEQVSTATTRETTPSKSKTSSKSSSKSKTKSSSKPKSKSKKSSEPEMTYEEKKELSANIGKLDGEKLAEVVRIIQRMAPTASSKANETEIEIDLNKLDNATLVELNNFVKQHLPKKESQKKKATSTKKKRKTSPVKEKKPKKTKKGGKRL</sequence>
<dbReference type="SMART" id="SM00297">
    <property type="entry name" value="BROMO"/>
    <property type="match status" value="1"/>
</dbReference>
<feature type="compositionally biased region" description="Basic residues" evidence="5">
    <location>
        <begin position="360"/>
        <end position="375"/>
    </location>
</feature>
<dbReference type="VEuPathDB" id="AmoebaDB:NF0080260"/>
<dbReference type="InterPro" id="IPR018359">
    <property type="entry name" value="Bromodomain_CS"/>
</dbReference>
<evidence type="ECO:0008006" key="10">
    <source>
        <dbReference type="Google" id="ProtNLM"/>
    </source>
</evidence>
<dbReference type="OMA" id="GNLATCK"/>
<dbReference type="GeneID" id="68119255"/>
<evidence type="ECO:0000256" key="4">
    <source>
        <dbReference type="PROSITE-ProRule" id="PRU00035"/>
    </source>
</evidence>
<feature type="region of interest" description="Disordered" evidence="5">
    <location>
        <begin position="92"/>
        <end position="148"/>
    </location>
</feature>
<evidence type="ECO:0000313" key="8">
    <source>
        <dbReference type="EMBL" id="KAF0982179.1"/>
    </source>
</evidence>
<evidence type="ECO:0000259" key="6">
    <source>
        <dbReference type="PROSITE" id="PS50014"/>
    </source>
</evidence>
<dbReference type="PROSITE" id="PS50014">
    <property type="entry name" value="BROMODOMAIN_2"/>
    <property type="match status" value="1"/>
</dbReference>
<feature type="region of interest" description="Disordered" evidence="5">
    <location>
        <begin position="283"/>
        <end position="400"/>
    </location>
</feature>
<feature type="compositionally biased region" description="Low complexity" evidence="5">
    <location>
        <begin position="8"/>
        <end position="35"/>
    </location>
</feature>
<evidence type="ECO:0000259" key="7">
    <source>
        <dbReference type="PROSITE" id="PS51525"/>
    </source>
</evidence>
<dbReference type="RefSeq" id="XP_044566892.1">
    <property type="nucleotide sequence ID" value="XM_044702517.1"/>
</dbReference>
<feature type="region of interest" description="Disordered" evidence="5">
    <location>
        <begin position="444"/>
        <end position="485"/>
    </location>
</feature>
<dbReference type="VEuPathDB" id="AmoebaDB:FDP41_012040"/>
<dbReference type="Pfam" id="PF17035">
    <property type="entry name" value="BET"/>
    <property type="match status" value="1"/>
</dbReference>
<evidence type="ECO:0000256" key="2">
    <source>
        <dbReference type="ARBA" id="ARBA00023117"/>
    </source>
</evidence>
<keyword evidence="3" id="KW-0804">Transcription</keyword>
<dbReference type="InterPro" id="IPR027353">
    <property type="entry name" value="NET_dom"/>
</dbReference>
<dbReference type="SUPFAM" id="SSF47370">
    <property type="entry name" value="Bromodomain"/>
    <property type="match status" value="1"/>
</dbReference>
<evidence type="ECO:0000256" key="1">
    <source>
        <dbReference type="ARBA" id="ARBA00023015"/>
    </source>
</evidence>